<reference evidence="1" key="1">
    <citation type="journal article" date="2022" name="bioRxiv">
        <title>Sequencing and chromosome-scale assembly of the giantPleurodeles waltlgenome.</title>
        <authorList>
            <person name="Brown T."/>
            <person name="Elewa A."/>
            <person name="Iarovenko S."/>
            <person name="Subramanian E."/>
            <person name="Araus A.J."/>
            <person name="Petzold A."/>
            <person name="Susuki M."/>
            <person name="Suzuki K.-i.T."/>
            <person name="Hayashi T."/>
            <person name="Toyoda A."/>
            <person name="Oliveira C."/>
            <person name="Osipova E."/>
            <person name="Leigh N.D."/>
            <person name="Simon A."/>
            <person name="Yun M.H."/>
        </authorList>
    </citation>
    <scope>NUCLEOTIDE SEQUENCE</scope>
    <source>
        <strain evidence="1">20211129_DDA</strain>
        <tissue evidence="1">Liver</tissue>
    </source>
</reference>
<sequence>MREVQSRAGPMVRVQPNSSQAYLRSALIEVRARQDLWRCRGGLTSLAHIALGWSSRRVSHFAHEEADQIGNRGRGQVSRDGAHLKPSLRRGRLESRAEACHLRADSGSTESAELGAGLGAAVPLLRLREEFLAGTGPAGRRGTGRLAL</sequence>
<dbReference type="Proteomes" id="UP001066276">
    <property type="component" value="Chromosome 11"/>
</dbReference>
<organism evidence="1 2">
    <name type="scientific">Pleurodeles waltl</name>
    <name type="common">Iberian ribbed newt</name>
    <dbReference type="NCBI Taxonomy" id="8319"/>
    <lineage>
        <taxon>Eukaryota</taxon>
        <taxon>Metazoa</taxon>
        <taxon>Chordata</taxon>
        <taxon>Craniata</taxon>
        <taxon>Vertebrata</taxon>
        <taxon>Euteleostomi</taxon>
        <taxon>Amphibia</taxon>
        <taxon>Batrachia</taxon>
        <taxon>Caudata</taxon>
        <taxon>Salamandroidea</taxon>
        <taxon>Salamandridae</taxon>
        <taxon>Pleurodelinae</taxon>
        <taxon>Pleurodeles</taxon>
    </lineage>
</organism>
<keyword evidence="2" id="KW-1185">Reference proteome</keyword>
<dbReference type="AlphaFoldDB" id="A0AAV7LB47"/>
<gene>
    <name evidence="1" type="ORF">NDU88_000784</name>
</gene>
<dbReference type="EMBL" id="JANPWB010000015">
    <property type="protein sequence ID" value="KAJ1087617.1"/>
    <property type="molecule type" value="Genomic_DNA"/>
</dbReference>
<evidence type="ECO:0000313" key="2">
    <source>
        <dbReference type="Proteomes" id="UP001066276"/>
    </source>
</evidence>
<proteinExistence type="predicted"/>
<protein>
    <submittedName>
        <fullName evidence="1">Uncharacterized protein</fullName>
    </submittedName>
</protein>
<name>A0AAV7LB47_PLEWA</name>
<accession>A0AAV7LB47</accession>
<evidence type="ECO:0000313" key="1">
    <source>
        <dbReference type="EMBL" id="KAJ1087617.1"/>
    </source>
</evidence>
<comment type="caution">
    <text evidence="1">The sequence shown here is derived from an EMBL/GenBank/DDBJ whole genome shotgun (WGS) entry which is preliminary data.</text>
</comment>